<keyword evidence="2" id="KW-1185">Reference proteome</keyword>
<organismHost>
    <name type="scientific">Adoxophyes honmai</name>
    <name type="common">Smaller tea tortrix moth</name>
    <dbReference type="NCBI Taxonomy" id="85585"/>
</organismHost>
<reference evidence="1 2" key="1">
    <citation type="journal article" date="2003" name="Virology">
        <title>Genome sequence and organization of a nucleopolyhedrovirus isolated from the smaller tea tortrix, Adoxophyes honmai.</title>
        <authorList>
            <person name="Nakai M."/>
            <person name="Goto C."/>
            <person name="Kang W."/>
            <person name="Shikata M."/>
            <person name="Luque T."/>
            <person name="Kunimi Y."/>
        </authorList>
    </citation>
    <scope>NUCLEOTIDE SEQUENCE [LARGE SCALE GENOMIC DNA]</scope>
    <source>
        <strain evidence="1 2">ADN001</strain>
    </source>
</reference>
<dbReference type="Gene3D" id="1.10.1170.10">
    <property type="entry name" value="Inhibitor Of Apoptosis Protein (2mihbC-IAP-1), Chain A"/>
    <property type="match status" value="2"/>
</dbReference>
<dbReference type="RefSeq" id="NP_818700.1">
    <property type="nucleotide sequence ID" value="NC_004690.1"/>
</dbReference>
<dbReference type="Gene3D" id="3.30.40.10">
    <property type="entry name" value="Zinc/RING finger domain, C3HC4 (zinc finger)"/>
    <property type="match status" value="1"/>
</dbReference>
<dbReference type="GeneID" id="1485820"/>
<dbReference type="Pfam" id="PF13920">
    <property type="entry name" value="zf-C3HC4_3"/>
    <property type="match status" value="1"/>
</dbReference>
<sequence>MDSLMRIDLPPPAATNLKDYNNRLSTFNVCKNIMVSEKKTLANMGFVYSIKSCYKCVYCGFNLQKLNYKLLKYHTYSLCSRSLYLLKTNETLRKESFVKFKTARLRYKLNGHMLAENGFFFYGRNNEICCSNCGIVIVKLNPNDSIIKLHKTFSKNCDFINLLVSKQSSKPSAPTLYEINDANVNDEPWANKLYPDLNDVSIPNLMTNVVVKDSNKTCVICLDREPQICFNPCGHICCCAVCAVKCKLCCICRVKIQSKIKVYHN</sequence>
<proteinExistence type="predicted"/>
<name>Q80LP3_NPVAH</name>
<dbReference type="PROSITE" id="PS50143">
    <property type="entry name" value="BIR_REPEAT_2"/>
    <property type="match status" value="1"/>
</dbReference>
<evidence type="ECO:0000313" key="1">
    <source>
        <dbReference type="EMBL" id="BAC67304.1"/>
    </source>
</evidence>
<dbReference type="EMBL" id="AP006270">
    <property type="protein sequence ID" value="BAC67304.1"/>
    <property type="molecule type" value="Genomic_DNA"/>
</dbReference>
<dbReference type="InterPro" id="IPR050784">
    <property type="entry name" value="IAP"/>
</dbReference>
<organism evidence="1 2">
    <name type="scientific">Adoxophyes honmai nucleopolyhedrovirus</name>
    <dbReference type="NCBI Taxonomy" id="224399"/>
    <lineage>
        <taxon>Viruses</taxon>
        <taxon>Viruses incertae sedis</taxon>
        <taxon>Naldaviricetes</taxon>
        <taxon>Lefavirales</taxon>
        <taxon>Baculoviridae</taxon>
        <taxon>Alphabaculovirus</taxon>
        <taxon>Alphabaculovirus adhonmai</taxon>
    </lineage>
</organism>
<dbReference type="CDD" id="cd00022">
    <property type="entry name" value="BIR"/>
    <property type="match status" value="1"/>
</dbReference>
<dbReference type="InterPro" id="IPR013083">
    <property type="entry name" value="Znf_RING/FYVE/PHD"/>
</dbReference>
<accession>Q80LP3</accession>
<dbReference type="SUPFAM" id="SSF57924">
    <property type="entry name" value="Inhibitor of apoptosis (IAP) repeat"/>
    <property type="match status" value="2"/>
</dbReference>
<dbReference type="Proteomes" id="UP000232720">
    <property type="component" value="Genome"/>
</dbReference>
<evidence type="ECO:0000313" key="2">
    <source>
        <dbReference type="Proteomes" id="UP000232720"/>
    </source>
</evidence>
<dbReference type="PANTHER" id="PTHR10044">
    <property type="entry name" value="INHIBITOR OF APOPTOSIS"/>
    <property type="match status" value="1"/>
</dbReference>
<dbReference type="SMART" id="SM00238">
    <property type="entry name" value="BIR"/>
    <property type="match status" value="1"/>
</dbReference>
<dbReference type="KEGG" id="vg:1485820"/>
<protein>
    <submittedName>
        <fullName evidence="1">Inhibitor of apoptosis protein 2</fullName>
    </submittedName>
</protein>
<dbReference type="InterPro" id="IPR001370">
    <property type="entry name" value="BIR_rpt"/>
</dbReference>
<dbReference type="Pfam" id="PF00653">
    <property type="entry name" value="BIR"/>
    <property type="match status" value="1"/>
</dbReference>
<dbReference type="OrthoDB" id="9255at10239"/>